<evidence type="ECO:0000256" key="1">
    <source>
        <dbReference type="SAM" id="MobiDB-lite"/>
    </source>
</evidence>
<feature type="region of interest" description="Disordered" evidence="1">
    <location>
        <begin position="277"/>
        <end position="303"/>
    </location>
</feature>
<dbReference type="Pfam" id="PF12697">
    <property type="entry name" value="Abhydrolase_6"/>
    <property type="match status" value="1"/>
</dbReference>
<evidence type="ECO:0000313" key="3">
    <source>
        <dbReference type="EMBL" id="KAF7121795.1"/>
    </source>
</evidence>
<dbReference type="PANTHER" id="PTHR43194:SF4">
    <property type="entry name" value="AB HYDROLASE-1 DOMAIN-CONTAINING PROTEIN"/>
    <property type="match status" value="1"/>
</dbReference>
<dbReference type="OrthoDB" id="9978720at2759"/>
<dbReference type="InterPro" id="IPR029058">
    <property type="entry name" value="AB_hydrolase_fold"/>
</dbReference>
<dbReference type="EMBL" id="JACBAF010002049">
    <property type="protein sequence ID" value="KAF7169208.1"/>
    <property type="molecule type" value="Genomic_DNA"/>
</dbReference>
<dbReference type="Gene3D" id="3.40.50.1820">
    <property type="entry name" value="alpha/beta hydrolase"/>
    <property type="match status" value="1"/>
</dbReference>
<evidence type="ECO:0000313" key="5">
    <source>
        <dbReference type="Proteomes" id="UP000630445"/>
    </source>
</evidence>
<dbReference type="Proteomes" id="UP000662466">
    <property type="component" value="Unassembled WGS sequence"/>
</dbReference>
<evidence type="ECO:0000259" key="2">
    <source>
        <dbReference type="Pfam" id="PF12697"/>
    </source>
</evidence>
<dbReference type="PANTHER" id="PTHR43194">
    <property type="entry name" value="HYDROLASE ALPHA/BETA FOLD FAMILY"/>
    <property type="match status" value="1"/>
</dbReference>
<dbReference type="Proteomes" id="UP000630445">
    <property type="component" value="Unassembled WGS sequence"/>
</dbReference>
<accession>A0A8H6UEM4</accession>
<organism evidence="3 5">
    <name type="scientific">Aspergillus hiratsukae</name>
    <dbReference type="NCBI Taxonomy" id="1194566"/>
    <lineage>
        <taxon>Eukaryota</taxon>
        <taxon>Fungi</taxon>
        <taxon>Dikarya</taxon>
        <taxon>Ascomycota</taxon>
        <taxon>Pezizomycotina</taxon>
        <taxon>Eurotiomycetes</taxon>
        <taxon>Eurotiomycetidae</taxon>
        <taxon>Eurotiales</taxon>
        <taxon>Aspergillaceae</taxon>
        <taxon>Aspergillus</taxon>
        <taxon>Aspergillus subgen. Fumigati</taxon>
    </lineage>
</organism>
<reference evidence="3" key="1">
    <citation type="submission" date="2020-06" db="EMBL/GenBank/DDBJ databases">
        <title>Draft genome sequences of strains closely related to Aspergillus parafelis and Aspergillus hiratsukae.</title>
        <authorList>
            <person name="Dos Santos R.A.C."/>
            <person name="Rivero-Menendez O."/>
            <person name="Steenwyk J.L."/>
            <person name="Mead M.E."/>
            <person name="Goldman G.H."/>
            <person name="Alastruey-Izquierdo A."/>
            <person name="Rokas A."/>
        </authorList>
    </citation>
    <scope>NUCLEOTIDE SEQUENCE</scope>
    <source>
        <strain evidence="3">CNM-CM5793</strain>
        <strain evidence="4">CNM-CM6106</strain>
    </source>
</reference>
<evidence type="ECO:0000313" key="4">
    <source>
        <dbReference type="EMBL" id="KAF7169208.1"/>
    </source>
</evidence>
<dbReference type="EMBL" id="JACBAD010002039">
    <property type="protein sequence ID" value="KAF7121795.1"/>
    <property type="molecule type" value="Genomic_DNA"/>
</dbReference>
<dbReference type="InterPro" id="IPR000073">
    <property type="entry name" value="AB_hydrolase_1"/>
</dbReference>
<dbReference type="InterPro" id="IPR050228">
    <property type="entry name" value="Carboxylesterase_BioH"/>
</dbReference>
<dbReference type="AlphaFoldDB" id="A0A8H6UEM4"/>
<feature type="domain" description="AB hydrolase-1" evidence="2">
    <location>
        <begin position="486"/>
        <end position="777"/>
    </location>
</feature>
<protein>
    <recommendedName>
        <fullName evidence="2">AB hydrolase-1 domain-containing protein</fullName>
    </recommendedName>
</protein>
<keyword evidence="5" id="KW-1185">Reference proteome</keyword>
<dbReference type="CDD" id="cd12809">
    <property type="entry name" value="Esterase_713_like-2"/>
    <property type="match status" value="1"/>
</dbReference>
<sequence>MFNQWTYTDEFNAQLSVSSAAKDDNKIAVVRRTAIMDNDVNERMVHILVIDRSQIRQFRHASTAPAHCGETLYFMELGTVNIVDIDDFFHGGEFTDFRREDDVMQGRDPFYASSVGDEYAAENGPYIRPWLTPLWRLGNHQSLRIYDARRHRIWIIDQFWEETKQEGKNSMSIEPIPSRRAGDVLRDITRWYCSLDELPGGEHSGGERSQHDLPLKELYREYGWPENFDGDSFLVAQARAHCASGAKYTAEEPLRNVEKFKLWRKLAEGRISAHQAELAAAKSTDEEETVSRRRMSEEGGSSSLGLERLRNEYKWKQERVKTYQNWAEESVETPTVRDIIKSACNRQRGRLLSIKRRTKRHKQMLNDCDQGRPFSPLPEWPPSAGWIQTSIREQKATLAMMQGELEALADWVIQLPDGAIEAKKLVEEEVQNYEREINDGKEMLQRTYLYVGGNYSLNNDGEHILNNQMYVERLTPVDGPIKQYPIVFIHGSDQTATNWLNKPDGNEGWASYFLSQGYECYLIDQTSRGRSPWNAQNGQLKKYSAEFLQKMFTDTAKYNLWPQASLHNQWPGAGVMGDSIFDAFYASTVPSMAENAAQETSMQLAGAALLDVIGKPVILVAHSQGGSMAWVIADRKPDLVHSIVSIEPSGPPFQNAVFGSGPARPYGLTDISITYSPPVTDPAADFVKQIITSNSSEISDCTIQADEPPPRQLVNLSQIPTLVVTTESSYHATHDWCTVRFLQQAGVQTTHLQLEKLGIHGNGHMVFMEKNSDQVVKVIRKWMEGNALA</sequence>
<proteinExistence type="predicted"/>
<comment type="caution">
    <text evidence="3">The sequence shown here is derived from an EMBL/GenBank/DDBJ whole genome shotgun (WGS) entry which is preliminary data.</text>
</comment>
<name>A0A8H6UEM4_9EURO</name>
<dbReference type="SUPFAM" id="SSF53474">
    <property type="entry name" value="alpha/beta-Hydrolases"/>
    <property type="match status" value="1"/>
</dbReference>
<gene>
    <name evidence="3" type="ORF">CNMCM5793_009348</name>
    <name evidence="4" type="ORF">CNMCM6106_004157</name>
</gene>